<protein>
    <recommendedName>
        <fullName evidence="4">2-amino-4-hydroxy-6-hydroxymethyldihydropteridine pyrophosphokinase</fullName>
        <ecNumber evidence="3">2.7.6.3</ecNumber>
    </recommendedName>
    <alternativeName>
        <fullName evidence="11">6-hydroxymethyl-7,8-dihydropterin pyrophosphokinase</fullName>
    </alternativeName>
    <alternativeName>
        <fullName evidence="12">7,8-dihydro-6-hydroxymethylpterin-pyrophosphokinase</fullName>
    </alternativeName>
</protein>
<dbReference type="UniPathway" id="UPA00077">
    <property type="reaction ID" value="UER00155"/>
</dbReference>
<evidence type="ECO:0000256" key="6">
    <source>
        <dbReference type="ARBA" id="ARBA00022741"/>
    </source>
</evidence>
<keyword evidence="15" id="KW-1185">Reference proteome</keyword>
<evidence type="ECO:0000259" key="13">
    <source>
        <dbReference type="Pfam" id="PF01288"/>
    </source>
</evidence>
<reference evidence="14 15" key="1">
    <citation type="submission" date="2019-03" db="EMBL/GenBank/DDBJ databases">
        <title>Deep-cultivation of Planctomycetes and their phenomic and genomic characterization uncovers novel biology.</title>
        <authorList>
            <person name="Wiegand S."/>
            <person name="Jogler M."/>
            <person name="Boedeker C."/>
            <person name="Pinto D."/>
            <person name="Vollmers J."/>
            <person name="Rivas-Marin E."/>
            <person name="Kohn T."/>
            <person name="Peeters S.H."/>
            <person name="Heuer A."/>
            <person name="Rast P."/>
            <person name="Oberbeckmann S."/>
            <person name="Bunk B."/>
            <person name="Jeske O."/>
            <person name="Meyerdierks A."/>
            <person name="Storesund J.E."/>
            <person name="Kallscheuer N."/>
            <person name="Luecker S."/>
            <person name="Lage O.M."/>
            <person name="Pohl T."/>
            <person name="Merkel B.J."/>
            <person name="Hornburger P."/>
            <person name="Mueller R.-W."/>
            <person name="Bruemmer F."/>
            <person name="Labrenz M."/>
            <person name="Spormann A.M."/>
            <person name="Op den Camp H."/>
            <person name="Overmann J."/>
            <person name="Amann R."/>
            <person name="Jetten M.S.M."/>
            <person name="Mascher T."/>
            <person name="Medema M.H."/>
            <person name="Devos D.P."/>
            <person name="Kaster A.-K."/>
            <person name="Ovreas L."/>
            <person name="Rohde M."/>
            <person name="Galperin M.Y."/>
            <person name="Jogler C."/>
        </authorList>
    </citation>
    <scope>NUCLEOTIDE SEQUENCE [LARGE SCALE GENOMIC DNA]</scope>
    <source>
        <strain evidence="14 15">Enr17</strain>
    </source>
</reference>
<dbReference type="Pfam" id="PF01288">
    <property type="entry name" value="HPPK"/>
    <property type="match status" value="1"/>
</dbReference>
<evidence type="ECO:0000256" key="1">
    <source>
        <dbReference type="ARBA" id="ARBA00005051"/>
    </source>
</evidence>
<keyword evidence="7 14" id="KW-0418">Kinase</keyword>
<dbReference type="GO" id="GO:0046656">
    <property type="term" value="P:folic acid biosynthetic process"/>
    <property type="evidence" value="ECO:0007669"/>
    <property type="project" value="UniProtKB-KW"/>
</dbReference>
<evidence type="ECO:0000256" key="4">
    <source>
        <dbReference type="ARBA" id="ARBA00016218"/>
    </source>
</evidence>
<dbReference type="PANTHER" id="PTHR43071">
    <property type="entry name" value="2-AMINO-4-HYDROXY-6-HYDROXYMETHYLDIHYDROPTERIDINE PYROPHOSPHOKINASE"/>
    <property type="match status" value="1"/>
</dbReference>
<evidence type="ECO:0000256" key="11">
    <source>
        <dbReference type="ARBA" id="ARBA00029766"/>
    </source>
</evidence>
<keyword evidence="8" id="KW-0067">ATP-binding</keyword>
<evidence type="ECO:0000256" key="2">
    <source>
        <dbReference type="ARBA" id="ARBA00005810"/>
    </source>
</evidence>
<dbReference type="EMBL" id="CP037452">
    <property type="protein sequence ID" value="QDV52319.1"/>
    <property type="molecule type" value="Genomic_DNA"/>
</dbReference>
<dbReference type="SUPFAM" id="SSF55083">
    <property type="entry name" value="6-hydroxymethyl-7,8-dihydropterin pyrophosphokinase, HPPK"/>
    <property type="match status" value="1"/>
</dbReference>
<accession>A0A518IGU8</accession>
<sequence>MPDCYIALGGNQGNVRETFSQALERLNQHPEIALIETSQWVETAPVGSQTDATFLNGAAHLSTSLSPEALLAELQAVETEMGRVREVRWSARTLDLDLLLYDQLILESAGLLIPHPAFWYRRFVLDPLTEIAADVLHPQKQITIKQLRQRLLKRPFVFSIAGLPPDEAAALIDGLKAQYPDVVFTCWELTEKVPQAEEPTLIAWLGAPYSAPNGDLLPVLPRLDLSGTGSFTEQIVHVLQSALDFQ</sequence>
<dbReference type="AlphaFoldDB" id="A0A518IGU8"/>
<dbReference type="RefSeq" id="WP_198000715.1">
    <property type="nucleotide sequence ID" value="NZ_CP037452.1"/>
</dbReference>
<keyword evidence="5 14" id="KW-0808">Transferase</keyword>
<evidence type="ECO:0000313" key="15">
    <source>
        <dbReference type="Proteomes" id="UP000318313"/>
    </source>
</evidence>
<dbReference type="GO" id="GO:0016301">
    <property type="term" value="F:kinase activity"/>
    <property type="evidence" value="ECO:0007669"/>
    <property type="project" value="UniProtKB-KW"/>
</dbReference>
<dbReference type="GO" id="GO:0046654">
    <property type="term" value="P:tetrahydrofolate biosynthetic process"/>
    <property type="evidence" value="ECO:0007669"/>
    <property type="project" value="UniProtKB-UniPathway"/>
</dbReference>
<evidence type="ECO:0000256" key="5">
    <source>
        <dbReference type="ARBA" id="ARBA00022679"/>
    </source>
</evidence>
<dbReference type="Gene3D" id="3.30.70.560">
    <property type="entry name" value="7,8-Dihydro-6-hydroxymethylpterin-pyrophosphokinase HPPK"/>
    <property type="match status" value="1"/>
</dbReference>
<dbReference type="Proteomes" id="UP000318313">
    <property type="component" value="Chromosome"/>
</dbReference>
<evidence type="ECO:0000256" key="9">
    <source>
        <dbReference type="ARBA" id="ARBA00022909"/>
    </source>
</evidence>
<dbReference type="GO" id="GO:0003848">
    <property type="term" value="F:2-amino-4-hydroxy-6-hydroxymethyldihydropteridine diphosphokinase activity"/>
    <property type="evidence" value="ECO:0007669"/>
    <property type="project" value="UniProtKB-EC"/>
</dbReference>
<dbReference type="InterPro" id="IPR035907">
    <property type="entry name" value="Hppk_sf"/>
</dbReference>
<organism evidence="14 15">
    <name type="scientific">Gimesia fumaroli</name>
    <dbReference type="NCBI Taxonomy" id="2527976"/>
    <lineage>
        <taxon>Bacteria</taxon>
        <taxon>Pseudomonadati</taxon>
        <taxon>Planctomycetota</taxon>
        <taxon>Planctomycetia</taxon>
        <taxon>Planctomycetales</taxon>
        <taxon>Planctomycetaceae</taxon>
        <taxon>Gimesia</taxon>
    </lineage>
</organism>
<dbReference type="PANTHER" id="PTHR43071:SF1">
    <property type="entry name" value="2-AMINO-4-HYDROXY-6-HYDROXYMETHYLDIHYDROPTERIDINE PYROPHOSPHOKINASE"/>
    <property type="match status" value="1"/>
</dbReference>
<feature type="domain" description="7,8-dihydro-6-hydroxymethylpterin-pyrophosphokinase" evidence="13">
    <location>
        <begin position="5"/>
        <end position="132"/>
    </location>
</feature>
<proteinExistence type="inferred from homology"/>
<dbReference type="EC" id="2.7.6.3" evidence="3"/>
<comment type="similarity">
    <text evidence="2">Belongs to the HPPK family.</text>
</comment>
<evidence type="ECO:0000256" key="10">
    <source>
        <dbReference type="ARBA" id="ARBA00029409"/>
    </source>
</evidence>
<keyword evidence="9" id="KW-0289">Folate biosynthesis</keyword>
<evidence type="ECO:0000313" key="14">
    <source>
        <dbReference type="EMBL" id="QDV52319.1"/>
    </source>
</evidence>
<evidence type="ECO:0000256" key="12">
    <source>
        <dbReference type="ARBA" id="ARBA00033413"/>
    </source>
</evidence>
<evidence type="ECO:0000256" key="3">
    <source>
        <dbReference type="ARBA" id="ARBA00013253"/>
    </source>
</evidence>
<dbReference type="KEGG" id="gfm:Enr17x_43800"/>
<evidence type="ECO:0000256" key="8">
    <source>
        <dbReference type="ARBA" id="ARBA00022840"/>
    </source>
</evidence>
<comment type="function">
    <text evidence="10">Catalyzes the transfer of pyrophosphate from adenosine triphosphate (ATP) to 6-hydroxymethyl-7,8-dihydropterin, an enzymatic step in folate biosynthesis pathway.</text>
</comment>
<dbReference type="NCBIfam" id="TIGR01498">
    <property type="entry name" value="folK"/>
    <property type="match status" value="1"/>
</dbReference>
<comment type="pathway">
    <text evidence="1">Cofactor biosynthesis; tetrahydrofolate biosynthesis; 2-amino-4-hydroxy-6-hydroxymethyl-7,8-dihydropteridine diphosphate from 7,8-dihydroneopterin triphosphate: step 4/4.</text>
</comment>
<evidence type="ECO:0000256" key="7">
    <source>
        <dbReference type="ARBA" id="ARBA00022777"/>
    </source>
</evidence>
<dbReference type="GO" id="GO:0005524">
    <property type="term" value="F:ATP binding"/>
    <property type="evidence" value="ECO:0007669"/>
    <property type="project" value="UniProtKB-KW"/>
</dbReference>
<name>A0A518IGU8_9PLAN</name>
<keyword evidence="6" id="KW-0547">Nucleotide-binding</keyword>
<gene>
    <name evidence="14" type="primary">folK</name>
    <name evidence="14" type="ORF">Enr17x_43800</name>
</gene>
<dbReference type="CDD" id="cd00483">
    <property type="entry name" value="HPPK"/>
    <property type="match status" value="1"/>
</dbReference>
<dbReference type="InterPro" id="IPR000550">
    <property type="entry name" value="Hppk"/>
</dbReference>